<dbReference type="GO" id="GO:0016846">
    <property type="term" value="F:carbon-sulfur lyase activity"/>
    <property type="evidence" value="ECO:0007669"/>
    <property type="project" value="InterPro"/>
</dbReference>
<evidence type="ECO:0000256" key="1">
    <source>
        <dbReference type="ARBA" id="ARBA00005495"/>
    </source>
</evidence>
<gene>
    <name evidence="6" type="ORF">G3M48_009975</name>
</gene>
<keyword evidence="7" id="KW-1185">Reference proteome</keyword>
<protein>
    <recommendedName>
        <fullName evidence="5">CENP-V/GFA domain-containing protein</fullName>
    </recommendedName>
</protein>
<comment type="similarity">
    <text evidence="1">Belongs to the Gfa family.</text>
</comment>
<reference evidence="6 7" key="1">
    <citation type="submission" date="2020-02" db="EMBL/GenBank/DDBJ databases">
        <title>Comparative genomics of the hypocrealean fungal genus Beauvera.</title>
        <authorList>
            <person name="Showalter D.N."/>
            <person name="Bushley K.E."/>
            <person name="Rehner S.A."/>
        </authorList>
    </citation>
    <scope>NUCLEOTIDE SEQUENCE [LARGE SCALE GENOMIC DNA]</scope>
    <source>
        <strain evidence="6 7">ARSEF4384</strain>
    </source>
</reference>
<dbReference type="Proteomes" id="UP001397290">
    <property type="component" value="Unassembled WGS sequence"/>
</dbReference>
<evidence type="ECO:0000259" key="5">
    <source>
        <dbReference type="PROSITE" id="PS51891"/>
    </source>
</evidence>
<dbReference type="PANTHER" id="PTHR33337">
    <property type="entry name" value="GFA DOMAIN-CONTAINING PROTEIN"/>
    <property type="match status" value="1"/>
</dbReference>
<evidence type="ECO:0000313" key="6">
    <source>
        <dbReference type="EMBL" id="KAK8141743.1"/>
    </source>
</evidence>
<dbReference type="PROSITE" id="PS51891">
    <property type="entry name" value="CENP_V_GFA"/>
    <property type="match status" value="1"/>
</dbReference>
<dbReference type="PANTHER" id="PTHR33337:SF40">
    <property type="entry name" value="CENP-V_GFA DOMAIN-CONTAINING PROTEIN-RELATED"/>
    <property type="match status" value="1"/>
</dbReference>
<accession>A0AAW0RHT2</accession>
<dbReference type="InterPro" id="IPR011057">
    <property type="entry name" value="Mss4-like_sf"/>
</dbReference>
<dbReference type="SUPFAM" id="SSF51316">
    <property type="entry name" value="Mss4-like"/>
    <property type="match status" value="1"/>
</dbReference>
<keyword evidence="2" id="KW-0479">Metal-binding</keyword>
<evidence type="ECO:0000256" key="3">
    <source>
        <dbReference type="ARBA" id="ARBA00022833"/>
    </source>
</evidence>
<keyword evidence="4" id="KW-0456">Lyase</keyword>
<dbReference type="Pfam" id="PF04828">
    <property type="entry name" value="GFA"/>
    <property type="match status" value="1"/>
</dbReference>
<organism evidence="6 7">
    <name type="scientific">Beauveria asiatica</name>
    <dbReference type="NCBI Taxonomy" id="1069075"/>
    <lineage>
        <taxon>Eukaryota</taxon>
        <taxon>Fungi</taxon>
        <taxon>Dikarya</taxon>
        <taxon>Ascomycota</taxon>
        <taxon>Pezizomycotina</taxon>
        <taxon>Sordariomycetes</taxon>
        <taxon>Hypocreomycetidae</taxon>
        <taxon>Hypocreales</taxon>
        <taxon>Cordycipitaceae</taxon>
        <taxon>Beauveria</taxon>
    </lineage>
</organism>
<evidence type="ECO:0000313" key="7">
    <source>
        <dbReference type="Proteomes" id="UP001397290"/>
    </source>
</evidence>
<comment type="caution">
    <text evidence="6">The sequence shown here is derived from an EMBL/GenBank/DDBJ whole genome shotgun (WGS) entry which is preliminary data.</text>
</comment>
<sequence length="153" mass="16690">MTTELPSRVSGGCLCKGIRYTITFPKDHDFMRSASTCQCSQCRKQTGSLVFRVQKVPRSSVSFTPQQGATTTTLKIYRAAPGNARGFCGACGGLVYWAADGEDEMSVCVGTLDDDVLQRYGKVLTYAERHLFCVNEIPGVTDHLPGTKHEQGD</sequence>
<proteinExistence type="inferred from homology"/>
<dbReference type="AlphaFoldDB" id="A0AAW0RHT2"/>
<dbReference type="EMBL" id="JAAHCF010000863">
    <property type="protein sequence ID" value="KAK8141743.1"/>
    <property type="molecule type" value="Genomic_DNA"/>
</dbReference>
<feature type="domain" description="CENP-V/GFA" evidence="5">
    <location>
        <begin position="9"/>
        <end position="127"/>
    </location>
</feature>
<dbReference type="InterPro" id="IPR006913">
    <property type="entry name" value="CENP-V/GFA"/>
</dbReference>
<name>A0AAW0RHT2_9HYPO</name>
<evidence type="ECO:0000256" key="2">
    <source>
        <dbReference type="ARBA" id="ARBA00022723"/>
    </source>
</evidence>
<evidence type="ECO:0000256" key="4">
    <source>
        <dbReference type="ARBA" id="ARBA00023239"/>
    </source>
</evidence>
<keyword evidence="3" id="KW-0862">Zinc</keyword>
<dbReference type="GO" id="GO:0046872">
    <property type="term" value="F:metal ion binding"/>
    <property type="evidence" value="ECO:0007669"/>
    <property type="project" value="UniProtKB-KW"/>
</dbReference>
<dbReference type="Gene3D" id="3.90.1590.10">
    <property type="entry name" value="glutathione-dependent formaldehyde- activating enzyme (gfa)"/>
    <property type="match status" value="1"/>
</dbReference>